<feature type="compositionally biased region" description="Acidic residues" evidence="1">
    <location>
        <begin position="54"/>
        <end position="73"/>
    </location>
</feature>
<organism evidence="2 3">
    <name type="scientific">Rhododendron simsii</name>
    <name type="common">Sims's rhododendron</name>
    <dbReference type="NCBI Taxonomy" id="118357"/>
    <lineage>
        <taxon>Eukaryota</taxon>
        <taxon>Viridiplantae</taxon>
        <taxon>Streptophyta</taxon>
        <taxon>Embryophyta</taxon>
        <taxon>Tracheophyta</taxon>
        <taxon>Spermatophyta</taxon>
        <taxon>Magnoliopsida</taxon>
        <taxon>eudicotyledons</taxon>
        <taxon>Gunneridae</taxon>
        <taxon>Pentapetalae</taxon>
        <taxon>asterids</taxon>
        <taxon>Ericales</taxon>
        <taxon>Ericaceae</taxon>
        <taxon>Ericoideae</taxon>
        <taxon>Rhodoreae</taxon>
        <taxon>Rhododendron</taxon>
    </lineage>
</organism>
<dbReference type="Proteomes" id="UP000626092">
    <property type="component" value="Unassembled WGS sequence"/>
</dbReference>
<feature type="compositionally biased region" description="Basic and acidic residues" evidence="1">
    <location>
        <begin position="29"/>
        <end position="41"/>
    </location>
</feature>
<protein>
    <submittedName>
        <fullName evidence="2">Uncharacterized protein</fullName>
    </submittedName>
</protein>
<evidence type="ECO:0000256" key="1">
    <source>
        <dbReference type="SAM" id="MobiDB-lite"/>
    </source>
</evidence>
<reference evidence="2" key="1">
    <citation type="submission" date="2019-11" db="EMBL/GenBank/DDBJ databases">
        <authorList>
            <person name="Liu Y."/>
            <person name="Hou J."/>
            <person name="Li T.-Q."/>
            <person name="Guan C.-H."/>
            <person name="Wu X."/>
            <person name="Wu H.-Z."/>
            <person name="Ling F."/>
            <person name="Zhang R."/>
            <person name="Shi X.-G."/>
            <person name="Ren J.-P."/>
            <person name="Chen E.-F."/>
            <person name="Sun J.-M."/>
        </authorList>
    </citation>
    <scope>NUCLEOTIDE SEQUENCE</scope>
    <source>
        <strain evidence="2">Adult_tree_wgs_1</strain>
        <tissue evidence="2">Leaves</tissue>
    </source>
</reference>
<dbReference type="AlphaFoldDB" id="A0A834H2D1"/>
<dbReference type="OrthoDB" id="1552328at2759"/>
<keyword evidence="3" id="KW-1185">Reference proteome</keyword>
<gene>
    <name evidence="2" type="ORF">RHSIM_Rhsim05G0057700</name>
</gene>
<accession>A0A834H2D1</accession>
<feature type="region of interest" description="Disordered" evidence="1">
    <location>
        <begin position="1"/>
        <end position="73"/>
    </location>
</feature>
<evidence type="ECO:0000313" key="3">
    <source>
        <dbReference type="Proteomes" id="UP000626092"/>
    </source>
</evidence>
<dbReference type="EMBL" id="WJXA01000005">
    <property type="protein sequence ID" value="KAF7144153.1"/>
    <property type="molecule type" value="Genomic_DNA"/>
</dbReference>
<proteinExistence type="predicted"/>
<feature type="compositionally biased region" description="Basic and acidic residues" evidence="1">
    <location>
        <begin position="1"/>
        <end position="16"/>
    </location>
</feature>
<evidence type="ECO:0000313" key="2">
    <source>
        <dbReference type="EMBL" id="KAF7144153.1"/>
    </source>
</evidence>
<name>A0A834H2D1_RHOSS</name>
<comment type="caution">
    <text evidence="2">The sequence shown here is derived from an EMBL/GenBank/DDBJ whole genome shotgun (WGS) entry which is preliminary data.</text>
</comment>
<sequence length="249" mass="28320">MSKSDKQWVKPGDLAKLKQNGYKRRRKNNVKENENEYEMMRNNKRNGKLMRADADDDSSPGNEDDSDCDFDQSDDSFEQEVARMQVVPVMQPGTLHLQRAPTRNQHDASPICERVTRSTPHPDVGTQPPQPLDAEQEIQAAPFVAPVVADRPIRGPTRGLMVQQIFDKEGKLLVPIPQCFHAPVGKYACKPATQISVEVRTNLEDRTMHRWKAVDESVKASMLQCIKDRFILEGDPMDIEKAVARQFWP</sequence>